<reference evidence="1 2" key="1">
    <citation type="submission" date="2019-07" db="EMBL/GenBank/DDBJ databases">
        <title>Description of 53C-WASEF.</title>
        <authorList>
            <person name="Pitt A."/>
            <person name="Hahn M.W."/>
        </authorList>
    </citation>
    <scope>NUCLEOTIDE SEQUENCE [LARGE SCALE GENOMIC DNA]</scope>
    <source>
        <strain evidence="1 2">53C-WASEF</strain>
    </source>
</reference>
<evidence type="ECO:0000313" key="1">
    <source>
        <dbReference type="EMBL" id="TSJ78910.1"/>
    </source>
</evidence>
<dbReference type="RefSeq" id="WP_144229251.1">
    <property type="nucleotide sequence ID" value="NZ_CBCRVV010000019.1"/>
</dbReference>
<comment type="caution">
    <text evidence="1">The sequence shown here is derived from an EMBL/GenBank/DDBJ whole genome shotgun (WGS) entry which is preliminary data.</text>
</comment>
<organism evidence="1 2">
    <name type="scientific">Rariglobus hedericola</name>
    <dbReference type="NCBI Taxonomy" id="2597822"/>
    <lineage>
        <taxon>Bacteria</taxon>
        <taxon>Pseudomonadati</taxon>
        <taxon>Verrucomicrobiota</taxon>
        <taxon>Opitutia</taxon>
        <taxon>Opitutales</taxon>
        <taxon>Opitutaceae</taxon>
        <taxon>Rariglobus</taxon>
    </lineage>
</organism>
<gene>
    <name evidence="1" type="ORF">FPL22_06290</name>
</gene>
<name>A0A556QQJ5_9BACT</name>
<dbReference type="Proteomes" id="UP000315648">
    <property type="component" value="Unassembled WGS sequence"/>
</dbReference>
<protein>
    <submittedName>
        <fullName evidence="1">Uncharacterized protein</fullName>
    </submittedName>
</protein>
<keyword evidence="2" id="KW-1185">Reference proteome</keyword>
<sequence length="103" mass="11084">MIVTSWLTMGKAADLMDFSKHCAGAPDGVQGESRIDSYKAQISSCVLVRRIAPTFAGIDPRSEMSVLTPVAPLVWGIPVPAFIRLRADIPPPPTLTGRVVMHV</sequence>
<dbReference type="EMBL" id="VMBG01000001">
    <property type="protein sequence ID" value="TSJ78910.1"/>
    <property type="molecule type" value="Genomic_DNA"/>
</dbReference>
<dbReference type="AlphaFoldDB" id="A0A556QQJ5"/>
<proteinExistence type="predicted"/>
<accession>A0A556QQJ5</accession>
<evidence type="ECO:0000313" key="2">
    <source>
        <dbReference type="Proteomes" id="UP000315648"/>
    </source>
</evidence>